<keyword evidence="2" id="KW-0808">Transferase</keyword>
<evidence type="ECO:0000256" key="2">
    <source>
        <dbReference type="ARBA" id="ARBA00022679"/>
    </source>
</evidence>
<comment type="similarity">
    <text evidence="1">Belongs to the plant acyltransferase family.</text>
</comment>
<evidence type="ECO:0000313" key="3">
    <source>
        <dbReference type="EMBL" id="VFU39153.1"/>
    </source>
</evidence>
<name>A0A6N2LG87_SALVM</name>
<accession>A0A6N2LG87</accession>
<dbReference type="InterPro" id="IPR050898">
    <property type="entry name" value="Plant_acyltransferase"/>
</dbReference>
<dbReference type="EMBL" id="CAADRP010001491">
    <property type="protein sequence ID" value="VFU39153.1"/>
    <property type="molecule type" value="Genomic_DNA"/>
</dbReference>
<protein>
    <submittedName>
        <fullName evidence="3">Uncharacterized protein</fullName>
    </submittedName>
</protein>
<dbReference type="PANTHER" id="PTHR31147">
    <property type="entry name" value="ACYL TRANSFERASE 4"/>
    <property type="match status" value="1"/>
</dbReference>
<reference evidence="3" key="1">
    <citation type="submission" date="2019-03" db="EMBL/GenBank/DDBJ databases">
        <authorList>
            <person name="Mank J."/>
            <person name="Almeida P."/>
        </authorList>
    </citation>
    <scope>NUCLEOTIDE SEQUENCE</scope>
    <source>
        <strain evidence="3">78183</strain>
    </source>
</reference>
<proteinExistence type="inferred from homology"/>
<dbReference type="InterPro" id="IPR023213">
    <property type="entry name" value="CAT-like_dom_sf"/>
</dbReference>
<dbReference type="GO" id="GO:0016740">
    <property type="term" value="F:transferase activity"/>
    <property type="evidence" value="ECO:0007669"/>
    <property type="project" value="UniProtKB-KW"/>
</dbReference>
<sequence>MELIRSAKNRITEEYMRSLADLMEITKGQPIGLQSYVVSDLTSIGFDQVDYGWGNTIYTGPPKAMPDEISIAGTYFLPYRFKNGERGVMLLVSLPFAVRRCEPELVAPAKATPHEFKPLSDIDRQLYLQFQSPHYNFYAHNPSMRGTDPVMVIRKAIAQALVYYYPYAGRIRQEPENKLVVDCTGEGVLFIEADADVTLEQFGDPIQPPFPCADELLYNVPGSEGIINTPLLIFQITRLECGGFILGFRLNHPMSDAFGIVQLLSAIGEISRGAQAPSILPVWQREFLCARNPPRVTCTHNEYGDHHELVVDPSELNVPEFRGCTDGAAHRCFIIGPKELSNIRKWVPPHLLPCSKFEIITACLWRCYAIASQANPNEEMRICMLVNARSKFNPPVPEGYYGNVLALPAAITNARKLCLNSLGYALELIRHAKNKITEEYIRSLADFIEITKGLPKGLQSYVVSDLTSVGWIMLGKPVYTGPSKAMPDDINNSGTYYLPYRNKEGERGIMVLISLRAPVMERFALLFEELTKHHPDCGPAQQHMTLPIRHKL</sequence>
<evidence type="ECO:0000256" key="1">
    <source>
        <dbReference type="ARBA" id="ARBA00009861"/>
    </source>
</evidence>
<gene>
    <name evidence="3" type="ORF">SVIM_LOCUS216120</name>
</gene>
<dbReference type="PANTHER" id="PTHR31147:SF66">
    <property type="entry name" value="OS05G0315700 PROTEIN"/>
    <property type="match status" value="1"/>
</dbReference>
<dbReference type="Pfam" id="PF02458">
    <property type="entry name" value="Transferase"/>
    <property type="match status" value="2"/>
</dbReference>
<dbReference type="Gene3D" id="3.30.559.10">
    <property type="entry name" value="Chloramphenicol acetyltransferase-like domain"/>
    <property type="match status" value="3"/>
</dbReference>
<dbReference type="AlphaFoldDB" id="A0A6N2LG87"/>
<organism evidence="3">
    <name type="scientific">Salix viminalis</name>
    <name type="common">Common osier</name>
    <name type="synonym">Basket willow</name>
    <dbReference type="NCBI Taxonomy" id="40686"/>
    <lineage>
        <taxon>Eukaryota</taxon>
        <taxon>Viridiplantae</taxon>
        <taxon>Streptophyta</taxon>
        <taxon>Embryophyta</taxon>
        <taxon>Tracheophyta</taxon>
        <taxon>Spermatophyta</taxon>
        <taxon>Magnoliopsida</taxon>
        <taxon>eudicotyledons</taxon>
        <taxon>Gunneridae</taxon>
        <taxon>Pentapetalae</taxon>
        <taxon>rosids</taxon>
        <taxon>fabids</taxon>
        <taxon>Malpighiales</taxon>
        <taxon>Salicaceae</taxon>
        <taxon>Saliceae</taxon>
        <taxon>Salix</taxon>
    </lineage>
</organism>